<comment type="catalytic activity">
    <reaction evidence="7">
        <text>L-seryl-[protein] + ATP = O-phospho-L-seryl-[protein] + ADP + H(+)</text>
        <dbReference type="Rhea" id="RHEA:17989"/>
        <dbReference type="Rhea" id="RHEA-COMP:9863"/>
        <dbReference type="Rhea" id="RHEA-COMP:11604"/>
        <dbReference type="ChEBI" id="CHEBI:15378"/>
        <dbReference type="ChEBI" id="CHEBI:29999"/>
        <dbReference type="ChEBI" id="CHEBI:30616"/>
        <dbReference type="ChEBI" id="CHEBI:83421"/>
        <dbReference type="ChEBI" id="CHEBI:456216"/>
        <dbReference type="EC" id="2.7.12.2"/>
    </reaction>
</comment>
<feature type="compositionally biased region" description="Basic and acidic residues" evidence="10">
    <location>
        <begin position="403"/>
        <end position="416"/>
    </location>
</feature>
<feature type="compositionally biased region" description="Basic and acidic residues" evidence="10">
    <location>
        <begin position="535"/>
        <end position="556"/>
    </location>
</feature>
<evidence type="ECO:0000256" key="5">
    <source>
        <dbReference type="ARBA" id="ARBA00038035"/>
    </source>
</evidence>
<evidence type="ECO:0000313" key="12">
    <source>
        <dbReference type="EMBL" id="CAK9037717.1"/>
    </source>
</evidence>
<comment type="caution">
    <text evidence="12">The sequence shown here is derived from an EMBL/GenBank/DDBJ whole genome shotgun (WGS) entry which is preliminary data.</text>
</comment>
<keyword evidence="4" id="KW-0067">ATP-binding</keyword>
<reference evidence="12 13" key="1">
    <citation type="submission" date="2024-02" db="EMBL/GenBank/DDBJ databases">
        <authorList>
            <person name="Chen Y."/>
            <person name="Shah S."/>
            <person name="Dougan E. K."/>
            <person name="Thang M."/>
            <person name="Chan C."/>
        </authorList>
    </citation>
    <scope>NUCLEOTIDE SEQUENCE [LARGE SCALE GENOMIC DNA]</scope>
</reference>
<dbReference type="Gene3D" id="1.10.510.10">
    <property type="entry name" value="Transferase(Phosphotransferase) domain 1"/>
    <property type="match status" value="1"/>
</dbReference>
<dbReference type="PANTHER" id="PTHR48013:SF9">
    <property type="entry name" value="DUAL SPECIFICITY MITOGEN-ACTIVATED PROTEIN KINASE KINASE 5"/>
    <property type="match status" value="1"/>
</dbReference>
<dbReference type="EC" id="2.7.12.2" evidence="6"/>
<evidence type="ECO:0000259" key="11">
    <source>
        <dbReference type="PROSITE" id="PS50011"/>
    </source>
</evidence>
<feature type="compositionally biased region" description="Polar residues" evidence="10">
    <location>
        <begin position="417"/>
        <end position="426"/>
    </location>
</feature>
<evidence type="ECO:0000256" key="3">
    <source>
        <dbReference type="ARBA" id="ARBA00022777"/>
    </source>
</evidence>
<keyword evidence="3" id="KW-0418">Kinase</keyword>
<gene>
    <name evidence="12" type="ORF">CCMP2556_LOCUS20789</name>
</gene>
<dbReference type="PROSITE" id="PS50011">
    <property type="entry name" value="PROTEIN_KINASE_DOM"/>
    <property type="match status" value="1"/>
</dbReference>
<comment type="similarity">
    <text evidence="5">Belongs to the protein kinase superfamily. STE Ser/Thr protein kinase family. MAP kinase kinase subfamily.</text>
</comment>
<evidence type="ECO:0000256" key="10">
    <source>
        <dbReference type="SAM" id="MobiDB-lite"/>
    </source>
</evidence>
<feature type="domain" description="Protein kinase" evidence="11">
    <location>
        <begin position="60"/>
        <end position="325"/>
    </location>
</feature>
<keyword evidence="13" id="KW-1185">Reference proteome</keyword>
<keyword evidence="2" id="KW-0547">Nucleotide-binding</keyword>
<feature type="region of interest" description="Disordered" evidence="10">
    <location>
        <begin position="403"/>
        <end position="430"/>
    </location>
</feature>
<dbReference type="SMART" id="SM00220">
    <property type="entry name" value="S_TKc"/>
    <property type="match status" value="1"/>
</dbReference>
<feature type="compositionally biased region" description="Basic and acidic residues" evidence="10">
    <location>
        <begin position="353"/>
        <end position="369"/>
    </location>
</feature>
<evidence type="ECO:0000256" key="7">
    <source>
        <dbReference type="ARBA" id="ARBA00049014"/>
    </source>
</evidence>
<proteinExistence type="inferred from homology"/>
<evidence type="ECO:0000256" key="4">
    <source>
        <dbReference type="ARBA" id="ARBA00022840"/>
    </source>
</evidence>
<organism evidence="12 13">
    <name type="scientific">Durusdinium trenchii</name>
    <dbReference type="NCBI Taxonomy" id="1381693"/>
    <lineage>
        <taxon>Eukaryota</taxon>
        <taxon>Sar</taxon>
        <taxon>Alveolata</taxon>
        <taxon>Dinophyceae</taxon>
        <taxon>Suessiales</taxon>
        <taxon>Symbiodiniaceae</taxon>
        <taxon>Durusdinium</taxon>
    </lineage>
</organism>
<dbReference type="Proteomes" id="UP001642484">
    <property type="component" value="Unassembled WGS sequence"/>
</dbReference>
<accession>A0ABP0LHE9</accession>
<evidence type="ECO:0000256" key="8">
    <source>
        <dbReference type="ARBA" id="ARBA00049299"/>
    </source>
</evidence>
<dbReference type="EMBL" id="CAXAMN010012225">
    <property type="protein sequence ID" value="CAK9037717.1"/>
    <property type="molecule type" value="Genomic_DNA"/>
</dbReference>
<evidence type="ECO:0000256" key="9">
    <source>
        <dbReference type="ARBA" id="ARBA00051693"/>
    </source>
</evidence>
<dbReference type="Pfam" id="PF00069">
    <property type="entry name" value="Pkinase"/>
    <property type="match status" value="1"/>
</dbReference>
<comment type="catalytic activity">
    <reaction evidence="9">
        <text>L-tyrosyl-[protein] + ATP = O-phospho-L-tyrosyl-[protein] + ADP + H(+)</text>
        <dbReference type="Rhea" id="RHEA:10596"/>
        <dbReference type="Rhea" id="RHEA-COMP:10136"/>
        <dbReference type="Rhea" id="RHEA-COMP:20101"/>
        <dbReference type="ChEBI" id="CHEBI:15378"/>
        <dbReference type="ChEBI" id="CHEBI:30616"/>
        <dbReference type="ChEBI" id="CHEBI:46858"/>
        <dbReference type="ChEBI" id="CHEBI:61978"/>
        <dbReference type="ChEBI" id="CHEBI:456216"/>
        <dbReference type="EC" id="2.7.12.2"/>
    </reaction>
</comment>
<protein>
    <recommendedName>
        <fullName evidence="6">mitogen-activated protein kinase kinase</fullName>
        <ecNumber evidence="6">2.7.12.2</ecNumber>
    </recommendedName>
</protein>
<dbReference type="InterPro" id="IPR011009">
    <property type="entry name" value="Kinase-like_dom_sf"/>
</dbReference>
<feature type="region of interest" description="Disordered" evidence="10">
    <location>
        <begin position="500"/>
        <end position="556"/>
    </location>
</feature>
<dbReference type="InterPro" id="IPR000719">
    <property type="entry name" value="Prot_kinase_dom"/>
</dbReference>
<evidence type="ECO:0000256" key="2">
    <source>
        <dbReference type="ARBA" id="ARBA00022741"/>
    </source>
</evidence>
<evidence type="ECO:0000313" key="13">
    <source>
        <dbReference type="Proteomes" id="UP001642484"/>
    </source>
</evidence>
<feature type="compositionally biased region" description="Basic and acidic residues" evidence="10">
    <location>
        <begin position="377"/>
        <end position="388"/>
    </location>
</feature>
<evidence type="ECO:0000256" key="6">
    <source>
        <dbReference type="ARBA" id="ARBA00038999"/>
    </source>
</evidence>
<feature type="compositionally biased region" description="Basic and acidic residues" evidence="10">
    <location>
        <begin position="500"/>
        <end position="511"/>
    </location>
</feature>
<keyword evidence="1" id="KW-0808">Transferase</keyword>
<comment type="catalytic activity">
    <reaction evidence="8">
        <text>L-threonyl-[protein] + ATP = O-phospho-L-threonyl-[protein] + ADP + H(+)</text>
        <dbReference type="Rhea" id="RHEA:46608"/>
        <dbReference type="Rhea" id="RHEA-COMP:11060"/>
        <dbReference type="Rhea" id="RHEA-COMP:11605"/>
        <dbReference type="ChEBI" id="CHEBI:15378"/>
        <dbReference type="ChEBI" id="CHEBI:30013"/>
        <dbReference type="ChEBI" id="CHEBI:30616"/>
        <dbReference type="ChEBI" id="CHEBI:61977"/>
        <dbReference type="ChEBI" id="CHEBI:456216"/>
        <dbReference type="EC" id="2.7.12.2"/>
    </reaction>
</comment>
<dbReference type="SUPFAM" id="SSF56112">
    <property type="entry name" value="Protein kinase-like (PK-like)"/>
    <property type="match status" value="1"/>
</dbReference>
<dbReference type="PANTHER" id="PTHR48013">
    <property type="entry name" value="DUAL SPECIFICITY MITOGEN-ACTIVATED PROTEIN KINASE KINASE 5-RELATED"/>
    <property type="match status" value="1"/>
</dbReference>
<evidence type="ECO:0000256" key="1">
    <source>
        <dbReference type="ARBA" id="ARBA00022679"/>
    </source>
</evidence>
<feature type="region of interest" description="Disordered" evidence="10">
    <location>
        <begin position="347"/>
        <end position="389"/>
    </location>
</feature>
<name>A0ABP0LHE9_9DINO</name>
<sequence length="656" mass="73990">MPPPPMMLDVDDVEDSVCMTWSIDESGTMRHRKTGTKVSTKEGITFEGMEYRLSPEDIELEADSHLGAGACGVVLKGVIKQTGIPVAVKTVKVDDKAKREQLLNEIRGLVAAEGCVNLVHWYAGFLSKRTSVVHVALEYMDLGSLAELKKRLGGYGVPPEYLSNITAQIMNGLNYLHKKKMLHRDIKPENILHNRQGEVKLTDFGIAKDLDKTIAMAGTFVGTVTYMSPERCLGNDYSFASDIWSVGMVIFELSTGRYPFADIVSFPVLFEHLCDKPEPRLDPEYFPAELVEFDAYCLTRDVSRRPECERLRAELRDRRREESRLSSRLDQLESSVFERMQLLQSVLPQTSRADGHDEQQSETQSRRSEAATAKQQSETHSRQSEEGRLAAFQRNVDRLMDGREHQPARSGGEETKGSTPSGTNAKSHFRHVLGPRRNEAKAQAACGSQSWRQNIDALKESERAIRRRTNAVESGKKHAGLGGDLLSESEVSELREELQKMENQCRQEESRLSAAAEEAEHGRKDAGYFQSEGNGELREEQRPSGEEERSSTSESLAEARRLADFWKKRAEEAEYRAWSMAEAMNELALVADERYVEALEKQLLLKQQLTSAEHRCEAFLEVWESVVEMSGPVQKEACVNQQQPNVRNFHQVNNGY</sequence>